<evidence type="ECO:0000313" key="1">
    <source>
        <dbReference type="EMBL" id="ATL65168.1"/>
    </source>
</evidence>
<gene>
    <name evidence="1" type="ORF">CRH09_01885</name>
</gene>
<name>A0A291RCX6_9NOCA</name>
<dbReference type="EMBL" id="CP023778">
    <property type="protein sequence ID" value="ATL65168.1"/>
    <property type="molecule type" value="Genomic_DNA"/>
</dbReference>
<dbReference type="InterPro" id="IPR046268">
    <property type="entry name" value="DUF6301"/>
</dbReference>
<reference evidence="1 2" key="1">
    <citation type="submission" date="2017-10" db="EMBL/GenBank/DDBJ databases">
        <title>Comparative genomics between pathogenic Norcardia.</title>
        <authorList>
            <person name="Zeng L."/>
        </authorList>
    </citation>
    <scope>NUCLEOTIDE SEQUENCE [LARGE SCALE GENOMIC DNA]</scope>
    <source>
        <strain evidence="1 2">NC_YFY_NT001</strain>
    </source>
</reference>
<sequence>MTESLKFDAEGAAAVVHAATTFDWSWNVGDIERFGSALGWKPDDFGNESTVFMTTRMQIDQPDAWFNLTGEAIDDVTFNVSDSVNSSKQELLDDAFVAIEERLSEVLGSSTRSSGRRPGLAWEGGPFVGRLVQLDEGITMSLIRPEYQRISDEHEARGLRSKCCRSAFDY</sequence>
<proteinExistence type="predicted"/>
<dbReference type="AlphaFoldDB" id="A0A291RCX6"/>
<dbReference type="Proteomes" id="UP000221961">
    <property type="component" value="Chromosome"/>
</dbReference>
<dbReference type="GeneID" id="88356183"/>
<dbReference type="KEGG" id="ntp:CRH09_01885"/>
<dbReference type="RefSeq" id="WP_098692482.1">
    <property type="nucleotide sequence ID" value="NZ_CP023778.1"/>
</dbReference>
<accession>A0A291RCX6</accession>
<dbReference type="Pfam" id="PF19818">
    <property type="entry name" value="DUF6301"/>
    <property type="match status" value="1"/>
</dbReference>
<organism evidence="1 2">
    <name type="scientific">Nocardia terpenica</name>
    <dbReference type="NCBI Taxonomy" id="455432"/>
    <lineage>
        <taxon>Bacteria</taxon>
        <taxon>Bacillati</taxon>
        <taxon>Actinomycetota</taxon>
        <taxon>Actinomycetes</taxon>
        <taxon>Mycobacteriales</taxon>
        <taxon>Nocardiaceae</taxon>
        <taxon>Nocardia</taxon>
    </lineage>
</organism>
<evidence type="ECO:0000313" key="2">
    <source>
        <dbReference type="Proteomes" id="UP000221961"/>
    </source>
</evidence>
<protein>
    <submittedName>
        <fullName evidence="1">Uncharacterized protein</fullName>
    </submittedName>
</protein>